<keyword evidence="12" id="KW-1185">Reference proteome</keyword>
<dbReference type="OrthoDB" id="272370at2759"/>
<evidence type="ECO:0000256" key="1">
    <source>
        <dbReference type="ARBA" id="ARBA00003979"/>
    </source>
</evidence>
<dbReference type="Pfam" id="PF06090">
    <property type="entry name" value="Ins_P5_2-kin"/>
    <property type="match status" value="2"/>
</dbReference>
<accession>A0A0A1SXD5</accession>
<comment type="function">
    <text evidence="9">Phosphorylates Ins(1,3,4,5,6)P5 at position 2 to form Ins(1,2,3,4,5,6)P6 (InsP6 or phytate).</text>
</comment>
<dbReference type="PANTHER" id="PTHR14456:SF2">
    <property type="entry name" value="INOSITOL-PENTAKISPHOSPHATE 2-KINASE"/>
    <property type="match status" value="1"/>
</dbReference>
<comment type="domain">
    <text evidence="9">The EXKPK motif is conserved in inositol-pentakisphosphate 2-kinases of both family 1 and 2.</text>
</comment>
<evidence type="ECO:0000256" key="8">
    <source>
        <dbReference type="ARBA" id="ARBA00022840"/>
    </source>
</evidence>
<dbReference type="STRING" id="1531966.A0A0A1SXD5"/>
<dbReference type="HOGENOM" id="CLU_031304_1_0_1"/>
<evidence type="ECO:0000256" key="9">
    <source>
        <dbReference type="RuleBase" id="RU364126"/>
    </source>
</evidence>
<dbReference type="GO" id="GO:0005524">
    <property type="term" value="F:ATP binding"/>
    <property type="evidence" value="ECO:0007669"/>
    <property type="project" value="UniProtKB-KW"/>
</dbReference>
<dbReference type="EC" id="2.7.1.158" evidence="3 9"/>
<evidence type="ECO:0000256" key="6">
    <source>
        <dbReference type="ARBA" id="ARBA00022741"/>
    </source>
</evidence>
<keyword evidence="8 9" id="KW-0067">ATP-binding</keyword>
<protein>
    <recommendedName>
        <fullName evidence="4 9">Inositol-pentakisphosphate 2-kinase</fullName>
        <ecNumber evidence="3 9">2.7.1.158</ecNumber>
    </recommendedName>
</protein>
<dbReference type="GO" id="GO:0032958">
    <property type="term" value="P:inositol phosphate biosynthetic process"/>
    <property type="evidence" value="ECO:0007669"/>
    <property type="project" value="TreeGrafter"/>
</dbReference>
<evidence type="ECO:0000313" key="12">
    <source>
        <dbReference type="Proteomes" id="UP000039046"/>
    </source>
</evidence>
<dbReference type="EMBL" id="CDHN01000002">
    <property type="protein sequence ID" value="CEJ89381.1"/>
    <property type="molecule type" value="Genomic_DNA"/>
</dbReference>
<dbReference type="Proteomes" id="UP000039046">
    <property type="component" value="Unassembled WGS sequence"/>
</dbReference>
<comment type="function">
    <text evidence="1">Has kinase activity and phosphorylates inositol-1,3,4,5,6-pentakisphosphate (Ins(1,3,4,5,6)P5) to produce 1,2,3,4,5,6-hexakisphosphate (InsP6), also known as phytate.</text>
</comment>
<evidence type="ECO:0000256" key="4">
    <source>
        <dbReference type="ARBA" id="ARBA00014846"/>
    </source>
</evidence>
<evidence type="ECO:0000256" key="5">
    <source>
        <dbReference type="ARBA" id="ARBA00022679"/>
    </source>
</evidence>
<keyword evidence="5 9" id="KW-0808">Transferase</keyword>
<comment type="catalytic activity">
    <reaction evidence="9">
        <text>1D-myo-inositol 1,3,4,5,6-pentakisphosphate + ATP = 1D-myo-inositol hexakisphosphate + ADP + H(+)</text>
        <dbReference type="Rhea" id="RHEA:20313"/>
        <dbReference type="ChEBI" id="CHEBI:15378"/>
        <dbReference type="ChEBI" id="CHEBI:30616"/>
        <dbReference type="ChEBI" id="CHEBI:57733"/>
        <dbReference type="ChEBI" id="CHEBI:58130"/>
        <dbReference type="ChEBI" id="CHEBI:456216"/>
        <dbReference type="EC" id="2.7.1.158"/>
    </reaction>
</comment>
<evidence type="ECO:0000256" key="2">
    <source>
        <dbReference type="ARBA" id="ARBA00008305"/>
    </source>
</evidence>
<dbReference type="InterPro" id="IPR009286">
    <property type="entry name" value="Ins_P5_2-kin"/>
</dbReference>
<sequence length="449" mass="49985">MTSGGLPRSRSIDSRSYGLSPSKAVTSDLSARKRRSSRGRDEPGSFALTKVTSNSIKELPRGTKPIRFIGEGAANAVFEIQVPVTDESATQFKGLLLRVAKVPQRGQKSTYDYLFQQSFFEKSILPVLGKYAVHQEMVGLRHHDIFEEMNNLLASLDVKRKKKFRGSFIGESEFGLLVEDMTAKDSDHFTVEFKPKWLAQSPSAPANAIRCRQCALELRYFITNPSGDRSLPIDKPCPLTLCDDGGAASAASPFRLAPGLATSPAREYIAKRLVNITKQPIMKELRRQQMLHDTTGPLTADPKDANFALAMTIRDCTCFAQISLRPSVEIEEGPLKLRFGDLDWKNPANKISHWRGLEAALINDGFYTANRIQFRGDYYNVPTLCALEMSSDCRPPATSVLQVDEEGKPQRQTRSVSAQGVHYIRTADVDEFAHRLLALKDRAVTTQSR</sequence>
<organism evidence="11 12">
    <name type="scientific">[Torrubiella] hemipterigena</name>
    <dbReference type="NCBI Taxonomy" id="1531966"/>
    <lineage>
        <taxon>Eukaryota</taxon>
        <taxon>Fungi</taxon>
        <taxon>Dikarya</taxon>
        <taxon>Ascomycota</taxon>
        <taxon>Pezizomycotina</taxon>
        <taxon>Sordariomycetes</taxon>
        <taxon>Hypocreomycetidae</taxon>
        <taxon>Hypocreales</taxon>
        <taxon>Clavicipitaceae</taxon>
        <taxon>Clavicipitaceae incertae sedis</taxon>
        <taxon>'Torrubiella' clade</taxon>
    </lineage>
</organism>
<feature type="region of interest" description="Disordered" evidence="10">
    <location>
        <begin position="1"/>
        <end position="46"/>
    </location>
</feature>
<dbReference type="AlphaFoldDB" id="A0A0A1SXD5"/>
<dbReference type="GO" id="GO:0005634">
    <property type="term" value="C:nucleus"/>
    <property type="evidence" value="ECO:0007669"/>
    <property type="project" value="TreeGrafter"/>
</dbReference>
<comment type="similarity">
    <text evidence="2">Belongs to the IPK1 type 1 family.</text>
</comment>
<name>A0A0A1SXD5_9HYPO</name>
<evidence type="ECO:0000256" key="10">
    <source>
        <dbReference type="SAM" id="MobiDB-lite"/>
    </source>
</evidence>
<evidence type="ECO:0000313" key="11">
    <source>
        <dbReference type="EMBL" id="CEJ89381.1"/>
    </source>
</evidence>
<dbReference type="GO" id="GO:0035299">
    <property type="term" value="F:inositol-1,3,4,5,6-pentakisphosphate 2-kinase activity"/>
    <property type="evidence" value="ECO:0007669"/>
    <property type="project" value="UniProtKB-EC"/>
</dbReference>
<evidence type="ECO:0000256" key="7">
    <source>
        <dbReference type="ARBA" id="ARBA00022777"/>
    </source>
</evidence>
<keyword evidence="6 9" id="KW-0547">Nucleotide-binding</keyword>
<keyword evidence="7 9" id="KW-0418">Kinase</keyword>
<evidence type="ECO:0000256" key="3">
    <source>
        <dbReference type="ARBA" id="ARBA00012023"/>
    </source>
</evidence>
<reference evidence="11 12" key="1">
    <citation type="journal article" date="2015" name="Genome Announc.">
        <title>Draft Genome Sequence and Gene Annotation of the Entomopathogenic Fungus Verticillium hemipterigenum.</title>
        <authorList>
            <person name="Horn F."/>
            <person name="Habel A."/>
            <person name="Scharf D.H."/>
            <person name="Dworschak J."/>
            <person name="Brakhage A.A."/>
            <person name="Guthke R."/>
            <person name="Hertweck C."/>
            <person name="Linde J."/>
        </authorList>
    </citation>
    <scope>NUCLEOTIDE SEQUENCE [LARGE SCALE GENOMIC DNA]</scope>
</reference>
<dbReference type="PANTHER" id="PTHR14456">
    <property type="entry name" value="INOSITOL POLYPHOSPHATE KINASE 1"/>
    <property type="match status" value="1"/>
</dbReference>
<gene>
    <name evidence="11" type="ORF">VHEMI05226</name>
</gene>
<proteinExistence type="inferred from homology"/>
<feature type="compositionally biased region" description="Polar residues" evidence="10">
    <location>
        <begin position="17"/>
        <end position="29"/>
    </location>
</feature>